<evidence type="ECO:0000259" key="1">
    <source>
        <dbReference type="PROSITE" id="PS50228"/>
    </source>
</evidence>
<dbReference type="SUPFAM" id="SSF49854">
    <property type="entry name" value="Spermadhesin, CUB domain"/>
    <property type="match status" value="1"/>
</dbReference>
<dbReference type="PROSITE" id="PS50228">
    <property type="entry name" value="SUEL_LECTIN"/>
    <property type="match status" value="1"/>
</dbReference>
<proteinExistence type="predicted"/>
<dbReference type="InterPro" id="IPR000922">
    <property type="entry name" value="Lectin_gal-bd_dom"/>
</dbReference>
<dbReference type="InterPro" id="IPR043159">
    <property type="entry name" value="Lectin_gal-bd_sf"/>
</dbReference>
<name>A0AAD9MUM2_9ANNE</name>
<organism evidence="2 3">
    <name type="scientific">Paralvinella palmiformis</name>
    <dbReference type="NCBI Taxonomy" id="53620"/>
    <lineage>
        <taxon>Eukaryota</taxon>
        <taxon>Metazoa</taxon>
        <taxon>Spiralia</taxon>
        <taxon>Lophotrochozoa</taxon>
        <taxon>Annelida</taxon>
        <taxon>Polychaeta</taxon>
        <taxon>Sedentaria</taxon>
        <taxon>Canalipalpata</taxon>
        <taxon>Terebellida</taxon>
        <taxon>Terebelliformia</taxon>
        <taxon>Alvinellidae</taxon>
        <taxon>Paralvinella</taxon>
    </lineage>
</organism>
<evidence type="ECO:0000313" key="2">
    <source>
        <dbReference type="EMBL" id="KAK2144446.1"/>
    </source>
</evidence>
<dbReference type="CDD" id="cd22823">
    <property type="entry name" value="Gal_Rha_Lectin"/>
    <property type="match status" value="1"/>
</dbReference>
<reference evidence="2" key="1">
    <citation type="journal article" date="2023" name="Mol. Biol. Evol.">
        <title>Third-Generation Sequencing Reveals the Adaptive Role of the Epigenome in Three Deep-Sea Polychaetes.</title>
        <authorList>
            <person name="Perez M."/>
            <person name="Aroh O."/>
            <person name="Sun Y."/>
            <person name="Lan Y."/>
            <person name="Juniper S.K."/>
            <person name="Young C.R."/>
            <person name="Angers B."/>
            <person name="Qian P.Y."/>
        </authorList>
    </citation>
    <scope>NUCLEOTIDE SEQUENCE</scope>
    <source>
        <strain evidence="2">P08H-3</strain>
    </source>
</reference>
<dbReference type="PANTHER" id="PTHR46780">
    <property type="entry name" value="PROTEIN EVA-1"/>
    <property type="match status" value="1"/>
</dbReference>
<evidence type="ECO:0000313" key="3">
    <source>
        <dbReference type="Proteomes" id="UP001208570"/>
    </source>
</evidence>
<gene>
    <name evidence="2" type="ORF">LSH36_756g01028</name>
</gene>
<dbReference type="AlphaFoldDB" id="A0AAD9MUM2"/>
<dbReference type="Proteomes" id="UP001208570">
    <property type="component" value="Unassembled WGS sequence"/>
</dbReference>
<feature type="domain" description="SUEL-type lectin" evidence="1">
    <location>
        <begin position="52"/>
        <end position="141"/>
    </location>
</feature>
<dbReference type="EMBL" id="JAODUP010000756">
    <property type="protein sequence ID" value="KAK2144446.1"/>
    <property type="molecule type" value="Genomic_DNA"/>
</dbReference>
<dbReference type="Pfam" id="PF02140">
    <property type="entry name" value="SUEL_Lectin"/>
    <property type="match status" value="1"/>
</dbReference>
<keyword evidence="3" id="KW-1185">Reference proteome</keyword>
<accession>A0AAD9MUM2</accession>
<dbReference type="InterPro" id="IPR035914">
    <property type="entry name" value="Sperma_CUB_dom_sf"/>
</dbReference>
<protein>
    <recommendedName>
        <fullName evidence="1">SUEL-type lectin domain-containing protein</fullName>
    </recommendedName>
</protein>
<dbReference type="GO" id="GO:0030246">
    <property type="term" value="F:carbohydrate binding"/>
    <property type="evidence" value="ECO:0007669"/>
    <property type="project" value="InterPro"/>
</dbReference>
<dbReference type="Gene3D" id="2.60.120.740">
    <property type="match status" value="1"/>
</dbReference>
<comment type="caution">
    <text evidence="2">The sequence shown here is derived from an EMBL/GenBank/DDBJ whole genome shotgun (WGS) entry which is preliminary data.</text>
</comment>
<sequence length="381" mass="41480">MEQGNPDAVFWSGNPKCRTSPTRGSSVCEPGLANPRMEPVWAMIRIQEPRDYCQSSIFNATCPPSHVILMTSAFYGRMKTGSCVSGSYGQIGCKEDVLDYMDRKCSGMRKCSVYIADSELHARNRCPRDLAVYLEAAYICIKAVTSTQTECSSKGSVLTTDQQGYLTSHEAIEKNLGTLICPWVIRMMPGQKIAITYYNFGGGKVGGRSAGSRAGPGSGNSAPGSAVMPAFSLHSQSTCYEVGTISERKSRQKTLTTCGGDNGAREGLVYTSTGHEVMVTFLRREVLRTLAPFVIKYEAKGCPTNVVPPPGSYVTYDRAVATIKCNHTDEVWYLTCTKNKWIGARGNCSKKNEVTSPTRLPSNSTHVFRPEKPAALSHVAL</sequence>